<dbReference type="InterPro" id="IPR013249">
    <property type="entry name" value="RNA_pol_sigma70_r4_t2"/>
</dbReference>
<organism evidence="9 10">
    <name type="scientific">Nocardioides guangzhouensis</name>
    <dbReference type="NCBI Taxonomy" id="2497878"/>
    <lineage>
        <taxon>Bacteria</taxon>
        <taxon>Bacillati</taxon>
        <taxon>Actinomycetota</taxon>
        <taxon>Actinomycetes</taxon>
        <taxon>Propionibacteriales</taxon>
        <taxon>Nocardioidaceae</taxon>
        <taxon>Nocardioides</taxon>
    </lineage>
</organism>
<dbReference type="PANTHER" id="PTHR43133:SF50">
    <property type="entry name" value="ECF RNA POLYMERASE SIGMA FACTOR SIGM"/>
    <property type="match status" value="1"/>
</dbReference>
<dbReference type="GO" id="GO:0016987">
    <property type="term" value="F:sigma factor activity"/>
    <property type="evidence" value="ECO:0007669"/>
    <property type="project" value="UniProtKB-KW"/>
</dbReference>
<evidence type="ECO:0000313" key="10">
    <source>
        <dbReference type="Proteomes" id="UP000295198"/>
    </source>
</evidence>
<evidence type="ECO:0000259" key="8">
    <source>
        <dbReference type="Pfam" id="PF08281"/>
    </source>
</evidence>
<reference evidence="9 10" key="1">
    <citation type="submission" date="2019-01" db="EMBL/GenBank/DDBJ databases">
        <title>Nocardioides guangzhouensis sp. nov., an actinobacterium isolated from soil.</title>
        <authorList>
            <person name="Fu Y."/>
            <person name="Cai Y."/>
            <person name="Lin Z."/>
            <person name="Chen P."/>
        </authorList>
    </citation>
    <scope>NUCLEOTIDE SEQUENCE [LARGE SCALE GENOMIC DNA]</scope>
    <source>
        <strain evidence="9 10">130</strain>
    </source>
</reference>
<dbReference type="AlphaFoldDB" id="A0A4Q4Z7S2"/>
<dbReference type="InterPro" id="IPR013325">
    <property type="entry name" value="RNA_pol_sigma_r2"/>
</dbReference>
<dbReference type="InterPro" id="IPR013324">
    <property type="entry name" value="RNA_pol_sigma_r3/r4-like"/>
</dbReference>
<dbReference type="Gene3D" id="1.10.10.10">
    <property type="entry name" value="Winged helix-like DNA-binding domain superfamily/Winged helix DNA-binding domain"/>
    <property type="match status" value="1"/>
</dbReference>
<evidence type="ECO:0000256" key="5">
    <source>
        <dbReference type="ARBA" id="ARBA00023163"/>
    </source>
</evidence>
<dbReference type="SUPFAM" id="SSF88659">
    <property type="entry name" value="Sigma3 and sigma4 domains of RNA polymerase sigma factors"/>
    <property type="match status" value="1"/>
</dbReference>
<comment type="caution">
    <text evidence="9">The sequence shown here is derived from an EMBL/GenBank/DDBJ whole genome shotgun (WGS) entry which is preliminary data.</text>
</comment>
<dbReference type="OrthoDB" id="3678480at2"/>
<dbReference type="InterPro" id="IPR007627">
    <property type="entry name" value="RNA_pol_sigma70_r2"/>
</dbReference>
<accession>A0A4Q4Z7S2</accession>
<dbReference type="RefSeq" id="WP_134719531.1">
    <property type="nucleotide sequence ID" value="NZ_SDKM01000029.1"/>
</dbReference>
<dbReference type="InterPro" id="IPR039425">
    <property type="entry name" value="RNA_pol_sigma-70-like"/>
</dbReference>
<dbReference type="SUPFAM" id="SSF88946">
    <property type="entry name" value="Sigma2 domain of RNA polymerase sigma factors"/>
    <property type="match status" value="1"/>
</dbReference>
<dbReference type="CDD" id="cd06171">
    <property type="entry name" value="Sigma70_r4"/>
    <property type="match status" value="1"/>
</dbReference>
<dbReference type="NCBIfam" id="TIGR02983">
    <property type="entry name" value="SigE-fam_strep"/>
    <property type="match status" value="1"/>
</dbReference>
<keyword evidence="2" id="KW-0805">Transcription regulation</keyword>
<dbReference type="GO" id="GO:0003677">
    <property type="term" value="F:DNA binding"/>
    <property type="evidence" value="ECO:0007669"/>
    <property type="project" value="UniProtKB-KW"/>
</dbReference>
<dbReference type="Proteomes" id="UP000295198">
    <property type="component" value="Unassembled WGS sequence"/>
</dbReference>
<keyword evidence="10" id="KW-1185">Reference proteome</keyword>
<evidence type="ECO:0000259" key="7">
    <source>
        <dbReference type="Pfam" id="PF04542"/>
    </source>
</evidence>
<gene>
    <name evidence="9" type="ORF">EKO23_18120</name>
</gene>
<protein>
    <submittedName>
        <fullName evidence="9">SigE family RNA polymerase sigma factor</fullName>
    </submittedName>
</protein>
<keyword evidence="5" id="KW-0804">Transcription</keyword>
<feature type="region of interest" description="Disordered" evidence="6">
    <location>
        <begin position="159"/>
        <end position="182"/>
    </location>
</feature>
<dbReference type="EMBL" id="SDKM01000029">
    <property type="protein sequence ID" value="RYP83823.1"/>
    <property type="molecule type" value="Genomic_DNA"/>
</dbReference>
<dbReference type="Pfam" id="PF04542">
    <property type="entry name" value="Sigma70_r2"/>
    <property type="match status" value="1"/>
</dbReference>
<keyword evidence="4" id="KW-0238">DNA-binding</keyword>
<keyword evidence="3" id="KW-0731">Sigma factor</keyword>
<dbReference type="GO" id="GO:0006352">
    <property type="term" value="P:DNA-templated transcription initiation"/>
    <property type="evidence" value="ECO:0007669"/>
    <property type="project" value="InterPro"/>
</dbReference>
<dbReference type="NCBIfam" id="TIGR02937">
    <property type="entry name" value="sigma70-ECF"/>
    <property type="match status" value="1"/>
</dbReference>
<sequence length="182" mass="20465">MFTVTSAQAPTFEEYAEVSWPSLYRYAYLLTGNHADAEDLAQQTLLKAYRSWSRVSRSDSPTAYLRRMLTNTYLSGRRPMARRLELLTDRPPEQGQVAGSGPEERMVLWPHVTSLPPRQRAVIVLRYYEGLDEREIAEALDCSTGTVKSTAHRALKALRAALGQDEEPTTTPGSDDTDGRED</sequence>
<feature type="domain" description="RNA polymerase sigma factor 70 region 4 type 2" evidence="8">
    <location>
        <begin position="114"/>
        <end position="158"/>
    </location>
</feature>
<evidence type="ECO:0000256" key="3">
    <source>
        <dbReference type="ARBA" id="ARBA00023082"/>
    </source>
</evidence>
<evidence type="ECO:0000256" key="2">
    <source>
        <dbReference type="ARBA" id="ARBA00023015"/>
    </source>
</evidence>
<evidence type="ECO:0000313" key="9">
    <source>
        <dbReference type="EMBL" id="RYP83823.1"/>
    </source>
</evidence>
<dbReference type="Gene3D" id="1.10.1740.10">
    <property type="match status" value="1"/>
</dbReference>
<evidence type="ECO:0000256" key="4">
    <source>
        <dbReference type="ARBA" id="ARBA00023125"/>
    </source>
</evidence>
<comment type="similarity">
    <text evidence="1">Belongs to the sigma-70 factor family. ECF subfamily.</text>
</comment>
<dbReference type="Pfam" id="PF08281">
    <property type="entry name" value="Sigma70_r4_2"/>
    <property type="match status" value="1"/>
</dbReference>
<dbReference type="PANTHER" id="PTHR43133">
    <property type="entry name" value="RNA POLYMERASE ECF-TYPE SIGMA FACTO"/>
    <property type="match status" value="1"/>
</dbReference>
<name>A0A4Q4Z7S2_9ACTN</name>
<evidence type="ECO:0000256" key="6">
    <source>
        <dbReference type="SAM" id="MobiDB-lite"/>
    </source>
</evidence>
<dbReference type="InterPro" id="IPR036388">
    <property type="entry name" value="WH-like_DNA-bd_sf"/>
</dbReference>
<dbReference type="InterPro" id="IPR014325">
    <property type="entry name" value="RNA_pol_sigma-E_actinobac"/>
</dbReference>
<feature type="domain" description="RNA polymerase sigma-70 region 2" evidence="7">
    <location>
        <begin position="21"/>
        <end position="78"/>
    </location>
</feature>
<dbReference type="InterPro" id="IPR014284">
    <property type="entry name" value="RNA_pol_sigma-70_dom"/>
</dbReference>
<evidence type="ECO:0000256" key="1">
    <source>
        <dbReference type="ARBA" id="ARBA00010641"/>
    </source>
</evidence>
<proteinExistence type="inferred from homology"/>